<keyword evidence="4 5" id="KW-0472">Membrane</keyword>
<protein>
    <recommendedName>
        <fullName evidence="6">Sugar phosphate transporter domain-containing protein</fullName>
    </recommendedName>
</protein>
<gene>
    <name evidence="7" type="ORF">RB653_004860</name>
</gene>
<feature type="transmembrane region" description="Helical" evidence="5">
    <location>
        <begin position="297"/>
        <end position="319"/>
    </location>
</feature>
<organism evidence="7 8">
    <name type="scientific">Dictyostelium firmibasis</name>
    <dbReference type="NCBI Taxonomy" id="79012"/>
    <lineage>
        <taxon>Eukaryota</taxon>
        <taxon>Amoebozoa</taxon>
        <taxon>Evosea</taxon>
        <taxon>Eumycetozoa</taxon>
        <taxon>Dictyostelia</taxon>
        <taxon>Dictyosteliales</taxon>
        <taxon>Dictyosteliaceae</taxon>
        <taxon>Dictyostelium</taxon>
    </lineage>
</organism>
<feature type="transmembrane region" description="Helical" evidence="5">
    <location>
        <begin position="227"/>
        <end position="247"/>
    </location>
</feature>
<feature type="transmembrane region" description="Helical" evidence="5">
    <location>
        <begin position="175"/>
        <end position="196"/>
    </location>
</feature>
<reference evidence="7 8" key="1">
    <citation type="submission" date="2023-11" db="EMBL/GenBank/DDBJ databases">
        <title>Dfirmibasis_genome.</title>
        <authorList>
            <person name="Edelbroek B."/>
            <person name="Kjellin J."/>
            <person name="Jerlstrom-Hultqvist J."/>
            <person name="Soderbom F."/>
        </authorList>
    </citation>
    <scope>NUCLEOTIDE SEQUENCE [LARGE SCALE GENOMIC DNA]</scope>
    <source>
        <strain evidence="7 8">TNS-C-14</strain>
    </source>
</reference>
<evidence type="ECO:0000256" key="5">
    <source>
        <dbReference type="SAM" id="Phobius"/>
    </source>
</evidence>
<feature type="transmembrane region" description="Helical" evidence="5">
    <location>
        <begin position="259"/>
        <end position="277"/>
    </location>
</feature>
<dbReference type="InterPro" id="IPR004853">
    <property type="entry name" value="Sugar_P_trans_dom"/>
</dbReference>
<evidence type="ECO:0000256" key="4">
    <source>
        <dbReference type="ARBA" id="ARBA00023136"/>
    </source>
</evidence>
<comment type="subcellular location">
    <subcellularLocation>
        <location evidence="1">Membrane</location>
        <topology evidence="1">Multi-pass membrane protein</topology>
    </subcellularLocation>
</comment>
<feature type="transmembrane region" description="Helical" evidence="5">
    <location>
        <begin position="203"/>
        <end position="221"/>
    </location>
</feature>
<name>A0AAN7U0A6_9MYCE</name>
<keyword evidence="3 5" id="KW-1133">Transmembrane helix</keyword>
<proteinExistence type="predicted"/>
<feature type="transmembrane region" description="Helical" evidence="5">
    <location>
        <begin position="112"/>
        <end position="131"/>
    </location>
</feature>
<dbReference type="AlphaFoldDB" id="A0AAN7U0A6"/>
<dbReference type="Proteomes" id="UP001344447">
    <property type="component" value="Unassembled WGS sequence"/>
</dbReference>
<feature type="transmembrane region" description="Helical" evidence="5">
    <location>
        <begin position="151"/>
        <end position="169"/>
    </location>
</feature>
<sequence>MKLKPNDIYIPLSSIQFKNHSESDDKEYSNTNNLYIDDNENNNLKISGDESTFNPNKVNRENGVNLSLIDFIKNIYKTPRFLSAGAVLLYGTVSLCQTIFNKKVMTTYDFNASNFLLFNQMVVTIVILHILKYFNILKINTNFEKETIKKLMPLSFCYIINVLLGLDSLKQLNIPMYSALKRLVAVVILVMEYFILKKVSPPKIIASVFVMVIGAVVAGITDLTFNSLGYSLVLLSCVFQASYLIYVKKVANNMSTYDMLYYNSVLSLPITIFLMIVNQEVEYFQTFEHLYDRSFQVYFILSIFLGFFLNFCIFFCTSVNSPLTTSVTGQIKNIASTIIGAIIFNDVIIHPINIIGLIINVIGSIWYSFLKLTSK</sequence>
<keyword evidence="8" id="KW-1185">Reference proteome</keyword>
<evidence type="ECO:0000256" key="2">
    <source>
        <dbReference type="ARBA" id="ARBA00022692"/>
    </source>
</evidence>
<dbReference type="EMBL" id="JAVFKY010000001">
    <property type="protein sequence ID" value="KAK5583269.1"/>
    <property type="molecule type" value="Genomic_DNA"/>
</dbReference>
<dbReference type="PANTHER" id="PTHR11132">
    <property type="entry name" value="SOLUTE CARRIER FAMILY 35"/>
    <property type="match status" value="1"/>
</dbReference>
<accession>A0AAN7U0A6</accession>
<feature type="transmembrane region" description="Helical" evidence="5">
    <location>
        <begin position="354"/>
        <end position="370"/>
    </location>
</feature>
<comment type="caution">
    <text evidence="7">The sequence shown here is derived from an EMBL/GenBank/DDBJ whole genome shotgun (WGS) entry which is preliminary data.</text>
</comment>
<evidence type="ECO:0000256" key="3">
    <source>
        <dbReference type="ARBA" id="ARBA00022989"/>
    </source>
</evidence>
<evidence type="ECO:0000259" key="6">
    <source>
        <dbReference type="Pfam" id="PF03151"/>
    </source>
</evidence>
<evidence type="ECO:0000313" key="8">
    <source>
        <dbReference type="Proteomes" id="UP001344447"/>
    </source>
</evidence>
<feature type="transmembrane region" description="Helical" evidence="5">
    <location>
        <begin position="331"/>
        <end position="348"/>
    </location>
</feature>
<dbReference type="GO" id="GO:0016020">
    <property type="term" value="C:membrane"/>
    <property type="evidence" value="ECO:0007669"/>
    <property type="project" value="UniProtKB-SubCell"/>
</dbReference>
<dbReference type="Pfam" id="PF03151">
    <property type="entry name" value="TPT"/>
    <property type="match status" value="1"/>
</dbReference>
<dbReference type="InterPro" id="IPR050186">
    <property type="entry name" value="TPT_transporter"/>
</dbReference>
<evidence type="ECO:0000313" key="7">
    <source>
        <dbReference type="EMBL" id="KAK5583269.1"/>
    </source>
</evidence>
<keyword evidence="2 5" id="KW-0812">Transmembrane</keyword>
<feature type="transmembrane region" description="Helical" evidence="5">
    <location>
        <begin position="81"/>
        <end position="100"/>
    </location>
</feature>
<evidence type="ECO:0000256" key="1">
    <source>
        <dbReference type="ARBA" id="ARBA00004141"/>
    </source>
</evidence>
<feature type="domain" description="Sugar phosphate transporter" evidence="6">
    <location>
        <begin position="92"/>
        <end position="368"/>
    </location>
</feature>